<evidence type="ECO:0000256" key="9">
    <source>
        <dbReference type="SAM" id="MobiDB-lite"/>
    </source>
</evidence>
<protein>
    <recommendedName>
        <fullName evidence="11">PGG domain-containing protein</fullName>
    </recommendedName>
</protein>
<feature type="region of interest" description="Disordered" evidence="9">
    <location>
        <begin position="126"/>
        <end position="158"/>
    </location>
</feature>
<evidence type="ECO:0000256" key="1">
    <source>
        <dbReference type="ARBA" id="ARBA00004141"/>
    </source>
</evidence>
<dbReference type="InterPro" id="IPR002110">
    <property type="entry name" value="Ankyrin_rpt"/>
</dbReference>
<dbReference type="SUPFAM" id="SSF48403">
    <property type="entry name" value="Ankyrin repeat"/>
    <property type="match status" value="1"/>
</dbReference>
<keyword evidence="3 10" id="KW-0812">Transmembrane</keyword>
<feature type="transmembrane region" description="Helical" evidence="10">
    <location>
        <begin position="270"/>
        <end position="294"/>
    </location>
</feature>
<evidence type="ECO:0000256" key="10">
    <source>
        <dbReference type="SAM" id="Phobius"/>
    </source>
</evidence>
<feature type="compositionally biased region" description="Polar residues" evidence="9">
    <location>
        <begin position="131"/>
        <end position="140"/>
    </location>
</feature>
<feature type="transmembrane region" description="Helical" evidence="10">
    <location>
        <begin position="244"/>
        <end position="264"/>
    </location>
</feature>
<dbReference type="EMBL" id="JAYKXN010000003">
    <property type="protein sequence ID" value="KAK7300409.1"/>
    <property type="molecule type" value="Genomic_DNA"/>
</dbReference>
<evidence type="ECO:0000256" key="6">
    <source>
        <dbReference type="ARBA" id="ARBA00023043"/>
    </source>
</evidence>
<evidence type="ECO:0000256" key="7">
    <source>
        <dbReference type="ARBA" id="ARBA00023136"/>
    </source>
</evidence>
<dbReference type="InterPro" id="IPR026961">
    <property type="entry name" value="PGG_dom"/>
</dbReference>
<dbReference type="PROSITE" id="PS50088">
    <property type="entry name" value="ANK_REPEAT"/>
    <property type="match status" value="1"/>
</dbReference>
<evidence type="ECO:0000313" key="12">
    <source>
        <dbReference type="EMBL" id="KAK7300409.1"/>
    </source>
</evidence>
<dbReference type="Pfam" id="PF13962">
    <property type="entry name" value="PGG"/>
    <property type="match status" value="1"/>
</dbReference>
<keyword evidence="13" id="KW-1185">Reference proteome</keyword>
<name>A0AAN9PJX1_CLITE</name>
<keyword evidence="5 10" id="KW-1133">Transmembrane helix</keyword>
<evidence type="ECO:0000259" key="11">
    <source>
        <dbReference type="Pfam" id="PF13962"/>
    </source>
</evidence>
<evidence type="ECO:0000256" key="8">
    <source>
        <dbReference type="PROSITE-ProRule" id="PRU00023"/>
    </source>
</evidence>
<comment type="subcellular location">
    <subcellularLocation>
        <location evidence="2">Cell membrane</location>
        <topology evidence="2">Peripheral membrane protein</topology>
        <orientation evidence="2">Cytoplasmic side</orientation>
    </subcellularLocation>
    <subcellularLocation>
        <location evidence="1">Membrane</location>
        <topology evidence="1">Multi-pass membrane protein</topology>
    </subcellularLocation>
</comment>
<dbReference type="InterPro" id="IPR036770">
    <property type="entry name" value="Ankyrin_rpt-contain_sf"/>
</dbReference>
<feature type="repeat" description="ANK" evidence="8">
    <location>
        <begin position="56"/>
        <end position="89"/>
    </location>
</feature>
<dbReference type="Gene3D" id="1.25.40.20">
    <property type="entry name" value="Ankyrin repeat-containing domain"/>
    <property type="match status" value="1"/>
</dbReference>
<evidence type="ECO:0000256" key="2">
    <source>
        <dbReference type="ARBA" id="ARBA00004413"/>
    </source>
</evidence>
<gene>
    <name evidence="12" type="ORF">RJT34_11253</name>
</gene>
<evidence type="ECO:0000256" key="3">
    <source>
        <dbReference type="ARBA" id="ARBA00022692"/>
    </source>
</evidence>
<reference evidence="12 13" key="1">
    <citation type="submission" date="2024-01" db="EMBL/GenBank/DDBJ databases">
        <title>The genomes of 5 underutilized Papilionoideae crops provide insights into root nodulation and disease resistance.</title>
        <authorList>
            <person name="Yuan L."/>
        </authorList>
    </citation>
    <scope>NUCLEOTIDE SEQUENCE [LARGE SCALE GENOMIC DNA]</scope>
    <source>
        <strain evidence="12">LY-2023</strain>
        <tissue evidence="12">Leaf</tissue>
    </source>
</reference>
<feature type="domain" description="PGG" evidence="11">
    <location>
        <begin position="160"/>
        <end position="263"/>
    </location>
</feature>
<evidence type="ECO:0000313" key="13">
    <source>
        <dbReference type="Proteomes" id="UP001359559"/>
    </source>
</evidence>
<organism evidence="12 13">
    <name type="scientific">Clitoria ternatea</name>
    <name type="common">Butterfly pea</name>
    <dbReference type="NCBI Taxonomy" id="43366"/>
    <lineage>
        <taxon>Eukaryota</taxon>
        <taxon>Viridiplantae</taxon>
        <taxon>Streptophyta</taxon>
        <taxon>Embryophyta</taxon>
        <taxon>Tracheophyta</taxon>
        <taxon>Spermatophyta</taxon>
        <taxon>Magnoliopsida</taxon>
        <taxon>eudicotyledons</taxon>
        <taxon>Gunneridae</taxon>
        <taxon>Pentapetalae</taxon>
        <taxon>rosids</taxon>
        <taxon>fabids</taxon>
        <taxon>Fabales</taxon>
        <taxon>Fabaceae</taxon>
        <taxon>Papilionoideae</taxon>
        <taxon>50 kb inversion clade</taxon>
        <taxon>NPAAA clade</taxon>
        <taxon>indigoferoid/millettioid clade</taxon>
        <taxon>Phaseoleae</taxon>
        <taxon>Clitoria</taxon>
    </lineage>
</organism>
<accession>A0AAN9PJX1</accession>
<proteinExistence type="predicted"/>
<keyword evidence="7 10" id="KW-0472">Membrane</keyword>
<dbReference type="AlphaFoldDB" id="A0AAN9PJX1"/>
<evidence type="ECO:0000256" key="4">
    <source>
        <dbReference type="ARBA" id="ARBA00022737"/>
    </source>
</evidence>
<dbReference type="PANTHER" id="PTHR24186:SF46">
    <property type="entry name" value="PROTEIN ACCELERATED CELL DEATH 6-LIKE"/>
    <property type="match status" value="1"/>
</dbReference>
<feature type="transmembrane region" description="Helical" evidence="10">
    <location>
        <begin position="200"/>
        <end position="224"/>
    </location>
</feature>
<sequence>MPTGSSFECGKGRFILRLLNGEFFGRCFSGLPPTTQIQAHNRESELSKLIYQTDKDGNTPLHLATMGSHPKTVYTLTWDQRVDLTLRNQKGETAFDIIYAHRRSNKGKLNLQERLVWIALKSAGAKPSPVKFSQSNSQPKGEQKKASDDNEREVARSTEPFKDRVETLIVVSSLTITASVAACLSVPGEADGAANNLNLAMFKVFIFSITISLFTSVGTTIILIWTKLGSIELLTYALKHAMRLVGVALTSLCIAFLAGVYTVICNVCWLATTFVVMTVILILIVVFLYTLLFLPNGSTSKPLRYISYYPFLFMASLAEPDHMFK</sequence>
<comment type="caution">
    <text evidence="12">The sequence shown here is derived from an EMBL/GenBank/DDBJ whole genome shotgun (WGS) entry which is preliminary data.</text>
</comment>
<keyword evidence="4" id="KW-0677">Repeat</keyword>
<dbReference type="Proteomes" id="UP001359559">
    <property type="component" value="Unassembled WGS sequence"/>
</dbReference>
<keyword evidence="6 8" id="KW-0040">ANK repeat</keyword>
<feature type="compositionally biased region" description="Basic and acidic residues" evidence="9">
    <location>
        <begin position="141"/>
        <end position="158"/>
    </location>
</feature>
<dbReference type="GO" id="GO:0005886">
    <property type="term" value="C:plasma membrane"/>
    <property type="evidence" value="ECO:0007669"/>
    <property type="project" value="UniProtKB-SubCell"/>
</dbReference>
<evidence type="ECO:0000256" key="5">
    <source>
        <dbReference type="ARBA" id="ARBA00022989"/>
    </source>
</evidence>
<dbReference type="PANTHER" id="PTHR24186">
    <property type="entry name" value="PROTEIN PHOSPHATASE 1 REGULATORY SUBUNIT"/>
    <property type="match status" value="1"/>
</dbReference>